<accession>A0A2N3YA43</accession>
<evidence type="ECO:0000256" key="2">
    <source>
        <dbReference type="SAM" id="Phobius"/>
    </source>
</evidence>
<keyword evidence="4" id="KW-1185">Reference proteome</keyword>
<dbReference type="Proteomes" id="UP000233786">
    <property type="component" value="Unassembled WGS sequence"/>
</dbReference>
<feature type="region of interest" description="Disordered" evidence="1">
    <location>
        <begin position="11"/>
        <end position="30"/>
    </location>
</feature>
<keyword evidence="2" id="KW-0812">Transmembrane</keyword>
<dbReference type="PANTHER" id="PTHR38441">
    <property type="entry name" value="INTEGRAL MEMBRANE PROTEIN-RELATED"/>
    <property type="match status" value="1"/>
</dbReference>
<evidence type="ECO:0000256" key="1">
    <source>
        <dbReference type="SAM" id="MobiDB-lite"/>
    </source>
</evidence>
<keyword evidence="2" id="KW-1133">Transmembrane helix</keyword>
<dbReference type="Pfam" id="PF04341">
    <property type="entry name" value="DUF485"/>
    <property type="match status" value="1"/>
</dbReference>
<protein>
    <submittedName>
        <fullName evidence="3">Uncharacterized membrane protein (DUF485 family)</fullName>
    </submittedName>
</protein>
<dbReference type="InterPro" id="IPR007436">
    <property type="entry name" value="DUF485"/>
</dbReference>
<proteinExistence type="predicted"/>
<evidence type="ECO:0000313" key="4">
    <source>
        <dbReference type="Proteomes" id="UP000233786"/>
    </source>
</evidence>
<evidence type="ECO:0000313" key="3">
    <source>
        <dbReference type="EMBL" id="PKW19806.1"/>
    </source>
</evidence>
<keyword evidence="2" id="KW-0472">Membrane</keyword>
<feature type="transmembrane region" description="Helical" evidence="2">
    <location>
        <begin position="103"/>
        <end position="125"/>
    </location>
</feature>
<dbReference type="PANTHER" id="PTHR38441:SF1">
    <property type="entry name" value="MEMBRANE PROTEIN"/>
    <property type="match status" value="1"/>
</dbReference>
<reference evidence="3" key="1">
    <citation type="submission" date="2017-12" db="EMBL/GenBank/DDBJ databases">
        <title>Sequencing the genomes of 1000 Actinobacteria strains.</title>
        <authorList>
            <person name="Klenk H.-P."/>
        </authorList>
    </citation>
    <scope>NUCLEOTIDE SEQUENCE [LARGE SCALE GENOMIC DNA]</scope>
    <source>
        <strain evidence="3">DSM 44228</strain>
    </source>
</reference>
<name>A0A2N3YA43_SACSN</name>
<feature type="transmembrane region" description="Helical" evidence="2">
    <location>
        <begin position="69"/>
        <end position="91"/>
    </location>
</feature>
<gene>
    <name evidence="3" type="ORF">A8926_8000</name>
</gene>
<comment type="caution">
    <text evidence="3">The sequence shown here is derived from an EMBL/GenBank/DDBJ whole genome shotgun (WGS) entry which is preliminary data.</text>
</comment>
<sequence>MQFYCLEGRMPNATQPPPPRTPSGGPAAAATFGKIDTPAPRAHRPPAPDYERIARSPEFLDLRARLRRFAFPMTAVFLIWYLGYVIIAAYLPEFMSVRLVGEVNIALVMGGGQFASTILITALYIRYAARQIDPRVQAFYQDSVGEDAP</sequence>
<dbReference type="AlphaFoldDB" id="A0A2N3YA43"/>
<dbReference type="EMBL" id="PJNB01000001">
    <property type="protein sequence ID" value="PKW19806.1"/>
    <property type="molecule type" value="Genomic_DNA"/>
</dbReference>
<dbReference type="STRING" id="994479.GCA_000194155_00151"/>
<organism evidence="3 4">
    <name type="scientific">Saccharopolyspora spinosa</name>
    <dbReference type="NCBI Taxonomy" id="60894"/>
    <lineage>
        <taxon>Bacteria</taxon>
        <taxon>Bacillati</taxon>
        <taxon>Actinomycetota</taxon>
        <taxon>Actinomycetes</taxon>
        <taxon>Pseudonocardiales</taxon>
        <taxon>Pseudonocardiaceae</taxon>
        <taxon>Saccharopolyspora</taxon>
    </lineage>
</organism>